<reference evidence="7" key="1">
    <citation type="submission" date="2025-08" db="UniProtKB">
        <authorList>
            <consortium name="RefSeq"/>
        </authorList>
    </citation>
    <scope>IDENTIFICATION</scope>
</reference>
<name>A0ABM1EA30_PRICU</name>
<evidence type="ECO:0000313" key="6">
    <source>
        <dbReference type="Proteomes" id="UP000695022"/>
    </source>
</evidence>
<dbReference type="Pfam" id="PF04882">
    <property type="entry name" value="Peroxin-3"/>
    <property type="match status" value="1"/>
</dbReference>
<protein>
    <recommendedName>
        <fullName evidence="2">Peroxisomal biogenesis factor 3</fullName>
    </recommendedName>
    <alternativeName>
        <fullName evidence="5">Peroxisomal assembly protein PEX3</fullName>
    </alternativeName>
</protein>
<proteinExistence type="predicted"/>
<evidence type="ECO:0000256" key="4">
    <source>
        <dbReference type="ARBA" id="ARBA00025338"/>
    </source>
</evidence>
<comment type="function">
    <text evidence="4">Involved in peroxisome biosynthesis and integrity. Assembles membrane vesicles before the matrix proteins are translocated. As a docking factor for PEX19, is necessary for the import of peroxisomal membrane proteins in the peroxisomes.</text>
</comment>
<evidence type="ECO:0000256" key="2">
    <source>
        <dbReference type="ARBA" id="ARBA00014294"/>
    </source>
</evidence>
<evidence type="ECO:0000313" key="7">
    <source>
        <dbReference type="RefSeq" id="XP_014669051.1"/>
    </source>
</evidence>
<dbReference type="PANTHER" id="PTHR28080:SF1">
    <property type="entry name" value="PEROXISOMAL BIOGENESIS FACTOR 3"/>
    <property type="match status" value="1"/>
</dbReference>
<accession>A0ABM1EA30</accession>
<comment type="subunit">
    <text evidence="1">Interacts with PEX19.</text>
</comment>
<evidence type="ECO:0000256" key="3">
    <source>
        <dbReference type="ARBA" id="ARBA00022593"/>
    </source>
</evidence>
<dbReference type="InterPro" id="IPR006966">
    <property type="entry name" value="Peroxin-3"/>
</dbReference>
<evidence type="ECO:0000256" key="5">
    <source>
        <dbReference type="ARBA" id="ARBA00029630"/>
    </source>
</evidence>
<keyword evidence="6" id="KW-1185">Reference proteome</keyword>
<dbReference type="GeneID" id="106810271"/>
<organism evidence="6 7">
    <name type="scientific">Priapulus caudatus</name>
    <name type="common">Priapulid worm</name>
    <dbReference type="NCBI Taxonomy" id="37621"/>
    <lineage>
        <taxon>Eukaryota</taxon>
        <taxon>Metazoa</taxon>
        <taxon>Ecdysozoa</taxon>
        <taxon>Scalidophora</taxon>
        <taxon>Priapulida</taxon>
        <taxon>Priapulimorpha</taxon>
        <taxon>Priapulimorphida</taxon>
        <taxon>Priapulidae</taxon>
        <taxon>Priapulus</taxon>
    </lineage>
</organism>
<gene>
    <name evidence="7" type="primary">LOC106810271</name>
</gene>
<sequence length="381" mass="42587">MFALQKVWDFTKRHRRKLIFTGAVAGGLVALARLAKWRLEEWQKKEAEESLRQAKKQHHFDNNQRTCNITALSLLPNLRQRLGFLLDTDLLTNLLKQSPDNKIEIWEELKIKSFARTISAIYGVSLLFIVLRVQLNILGGYMYVDSLTTSDSSELEEGLLLAPPSLQKKFLVLIEYLLGKGVEDLTDRVRSAVATVVGSLSLKEQLTLRHTEEILADVRNEMEFHPIQNGCEEMAPVNFIDFVLPTADENEEASDDASSDDVLLKRITTDLRDVLDSSDFRKVLTACVGRGFSHLLGCMAQFFRPANASSAGQSDTIIVNANDVSMPLAKIIPIVNGLVNTVCTDHQAGPLIKRLLLIESMNDFAANIYETFSEPPILTAS</sequence>
<dbReference type="Proteomes" id="UP000695022">
    <property type="component" value="Unplaced"/>
</dbReference>
<dbReference type="RefSeq" id="XP_014669051.1">
    <property type="nucleotide sequence ID" value="XM_014813565.1"/>
</dbReference>
<evidence type="ECO:0000256" key="1">
    <source>
        <dbReference type="ARBA" id="ARBA00011494"/>
    </source>
</evidence>
<dbReference type="PANTHER" id="PTHR28080">
    <property type="entry name" value="PEROXISOMAL BIOGENESIS FACTOR 3"/>
    <property type="match status" value="1"/>
</dbReference>
<keyword evidence="3" id="KW-0962">Peroxisome biogenesis</keyword>